<accession>A0ACC2KR08</accession>
<dbReference type="EMBL" id="CM056819">
    <property type="protein sequence ID" value="KAJ8623634.1"/>
    <property type="molecule type" value="Genomic_DNA"/>
</dbReference>
<organism evidence="1 2">
    <name type="scientific">Persea americana</name>
    <name type="common">Avocado</name>
    <dbReference type="NCBI Taxonomy" id="3435"/>
    <lineage>
        <taxon>Eukaryota</taxon>
        <taxon>Viridiplantae</taxon>
        <taxon>Streptophyta</taxon>
        <taxon>Embryophyta</taxon>
        <taxon>Tracheophyta</taxon>
        <taxon>Spermatophyta</taxon>
        <taxon>Magnoliopsida</taxon>
        <taxon>Magnoliidae</taxon>
        <taxon>Laurales</taxon>
        <taxon>Lauraceae</taxon>
        <taxon>Persea</taxon>
    </lineage>
</organism>
<evidence type="ECO:0000313" key="1">
    <source>
        <dbReference type="EMBL" id="KAJ8623634.1"/>
    </source>
</evidence>
<dbReference type="Proteomes" id="UP001234297">
    <property type="component" value="Chromosome 11"/>
</dbReference>
<name>A0ACC2KR08_PERAE</name>
<reference evidence="1 2" key="1">
    <citation type="journal article" date="2022" name="Hortic Res">
        <title>A haplotype resolved chromosomal level avocado genome allows analysis of novel avocado genes.</title>
        <authorList>
            <person name="Nath O."/>
            <person name="Fletcher S.J."/>
            <person name="Hayward A."/>
            <person name="Shaw L.M."/>
            <person name="Masouleh A.K."/>
            <person name="Furtado A."/>
            <person name="Henry R.J."/>
            <person name="Mitter N."/>
        </authorList>
    </citation>
    <scope>NUCLEOTIDE SEQUENCE [LARGE SCALE GENOMIC DNA]</scope>
    <source>
        <strain evidence="2">cv. Hass</strain>
    </source>
</reference>
<keyword evidence="2" id="KW-1185">Reference proteome</keyword>
<proteinExistence type="predicted"/>
<gene>
    <name evidence="1" type="ORF">MRB53_032164</name>
</gene>
<comment type="caution">
    <text evidence="1">The sequence shown here is derived from an EMBL/GenBank/DDBJ whole genome shotgun (WGS) entry which is preliminary data.</text>
</comment>
<sequence>MGVVGRIGDGSNIRVLSEPWLLEDDNFILETSLVQGHEDLRVCDLWIPGYKERDIGLLTEFFCPRDVAAILRIPYLANMARILAYGSSLQTSPILFSLATASSWKY</sequence>
<evidence type="ECO:0000313" key="2">
    <source>
        <dbReference type="Proteomes" id="UP001234297"/>
    </source>
</evidence>
<protein>
    <submittedName>
        <fullName evidence="1">Uncharacterized protein</fullName>
    </submittedName>
</protein>